<evidence type="ECO:0000256" key="2">
    <source>
        <dbReference type="ARBA" id="ARBA00022598"/>
    </source>
</evidence>
<comment type="catalytic activity">
    <reaction evidence="10 12">
        <text>IMP + L-aspartate + GTP = N(6)-(1,2-dicarboxyethyl)-AMP + GDP + phosphate + 2 H(+)</text>
        <dbReference type="Rhea" id="RHEA:15753"/>
        <dbReference type="ChEBI" id="CHEBI:15378"/>
        <dbReference type="ChEBI" id="CHEBI:29991"/>
        <dbReference type="ChEBI" id="CHEBI:37565"/>
        <dbReference type="ChEBI" id="CHEBI:43474"/>
        <dbReference type="ChEBI" id="CHEBI:57567"/>
        <dbReference type="ChEBI" id="CHEBI:58053"/>
        <dbReference type="ChEBI" id="CHEBI:58189"/>
        <dbReference type="EC" id="6.3.4.4"/>
    </reaction>
</comment>
<dbReference type="GO" id="GO:0006355">
    <property type="term" value="P:regulation of DNA-templated transcription"/>
    <property type="evidence" value="ECO:0007669"/>
    <property type="project" value="InterPro"/>
</dbReference>
<keyword evidence="6 10" id="KW-0460">Magnesium</keyword>
<dbReference type="PROSITE" id="PS00513">
    <property type="entry name" value="ADENYLOSUCCIN_SYN_2"/>
    <property type="match status" value="1"/>
</dbReference>
<feature type="binding site" description="in other chain" evidence="10">
    <location>
        <begin position="416"/>
        <end position="419"/>
    </location>
    <ligand>
        <name>IMP</name>
        <dbReference type="ChEBI" id="CHEBI:58053"/>
        <note>ligand shared between dimeric partners</note>
    </ligand>
</feature>
<feature type="active site" description="Proton donor" evidence="10">
    <location>
        <position position="444"/>
    </location>
</feature>
<feature type="binding site" evidence="10">
    <location>
        <begin position="815"/>
        <end position="817"/>
    </location>
    <ligand>
        <name>GTP</name>
        <dbReference type="ChEBI" id="CHEBI:37565"/>
    </ligand>
</feature>
<comment type="subcellular location">
    <subcellularLocation>
        <location evidence="10">Cytoplasm</location>
    </subcellularLocation>
</comment>
<dbReference type="SUPFAM" id="SSF46894">
    <property type="entry name" value="C-terminal effector domain of the bipartite response regulators"/>
    <property type="match status" value="1"/>
</dbReference>
<gene>
    <name evidence="10" type="primary">purA</name>
    <name evidence="14" type="ORF">BJY14_003946</name>
</gene>
<evidence type="ECO:0000256" key="3">
    <source>
        <dbReference type="ARBA" id="ARBA00022723"/>
    </source>
</evidence>
<name>A0A7Y9JGU8_9ACTN</name>
<dbReference type="InterPro" id="IPR042109">
    <property type="entry name" value="Adenylosuccinate_synth_dom1"/>
</dbReference>
<evidence type="ECO:0000256" key="6">
    <source>
        <dbReference type="ARBA" id="ARBA00022842"/>
    </source>
</evidence>
<feature type="active site" description="Proton acceptor" evidence="10">
    <location>
        <position position="416"/>
    </location>
</feature>
<evidence type="ECO:0000256" key="13">
    <source>
        <dbReference type="SAM" id="MobiDB-lite"/>
    </source>
</evidence>
<feature type="binding site" description="in other chain" evidence="10">
    <location>
        <position position="531"/>
    </location>
    <ligand>
        <name>IMP</name>
        <dbReference type="ChEBI" id="CHEBI:58053"/>
        <note>ligand shared between dimeric partners</note>
    </ligand>
</feature>
<comment type="similarity">
    <text evidence="10 12">Belongs to the adenylosuccinate synthetase family.</text>
</comment>
<keyword evidence="4 10" id="KW-0547">Nucleotide-binding</keyword>
<feature type="binding site" description="in other chain" evidence="10">
    <location>
        <begin position="441"/>
        <end position="444"/>
    </location>
    <ligand>
        <name>IMP</name>
        <dbReference type="ChEBI" id="CHEBI:58053"/>
        <note>ligand shared between dimeric partners</note>
    </ligand>
</feature>
<comment type="pathway">
    <text evidence="10 12">Purine metabolism; AMP biosynthesis via de novo pathway; AMP from IMP: step 1/2.</text>
</comment>
<feature type="binding site" description="in other chain" evidence="10">
    <location>
        <position position="705"/>
    </location>
    <ligand>
        <name>IMP</name>
        <dbReference type="ChEBI" id="CHEBI:58053"/>
        <note>ligand shared between dimeric partners</note>
    </ligand>
</feature>
<feature type="binding site" description="in other chain" evidence="10">
    <location>
        <position position="626"/>
    </location>
    <ligand>
        <name>IMP</name>
        <dbReference type="ChEBI" id="CHEBI:58053"/>
        <note>ligand shared between dimeric partners</note>
    </ligand>
</feature>
<dbReference type="PANTHER" id="PTHR11846">
    <property type="entry name" value="ADENYLOSUCCINATE SYNTHETASE"/>
    <property type="match status" value="1"/>
</dbReference>
<dbReference type="FunFam" id="1.10.300.10:FF:000001">
    <property type="entry name" value="Adenylosuccinate synthetase"/>
    <property type="match status" value="1"/>
</dbReference>
<feature type="binding site" description="in other chain" evidence="10">
    <location>
        <position position="641"/>
    </location>
    <ligand>
        <name>IMP</name>
        <dbReference type="ChEBI" id="CHEBI:58053"/>
        <note>ligand shared between dimeric partners</note>
    </ligand>
</feature>
<feature type="compositionally biased region" description="Basic and acidic residues" evidence="13">
    <location>
        <begin position="337"/>
        <end position="350"/>
    </location>
</feature>
<feature type="binding site" evidence="10">
    <location>
        <begin position="415"/>
        <end position="421"/>
    </location>
    <ligand>
        <name>GTP</name>
        <dbReference type="ChEBI" id="CHEBI:37565"/>
    </ligand>
</feature>
<dbReference type="InterPro" id="IPR018220">
    <property type="entry name" value="Adenylosuccin_syn_GTP-bd"/>
</dbReference>
<evidence type="ECO:0000256" key="11">
    <source>
        <dbReference type="PROSITE-ProRule" id="PRU10134"/>
    </source>
</evidence>
<reference evidence="14 15" key="1">
    <citation type="submission" date="2020-07" db="EMBL/GenBank/DDBJ databases">
        <title>Sequencing the genomes of 1000 actinobacteria strains.</title>
        <authorList>
            <person name="Klenk H.-P."/>
        </authorList>
    </citation>
    <scope>NUCLEOTIDE SEQUENCE [LARGE SCALE GENOMIC DNA]</scope>
    <source>
        <strain evidence="14 15">DSM 40398</strain>
    </source>
</reference>
<dbReference type="GO" id="GO:0004019">
    <property type="term" value="F:adenylosuccinate synthase activity"/>
    <property type="evidence" value="ECO:0007669"/>
    <property type="project" value="UniProtKB-UniRule"/>
</dbReference>
<evidence type="ECO:0000313" key="14">
    <source>
        <dbReference type="EMBL" id="NYD47963.1"/>
    </source>
</evidence>
<evidence type="ECO:0000256" key="7">
    <source>
        <dbReference type="ARBA" id="ARBA00023015"/>
    </source>
</evidence>
<accession>A0A7Y9JGU8</accession>
<dbReference type="Gene3D" id="3.30.450.40">
    <property type="match status" value="1"/>
</dbReference>
<dbReference type="CDD" id="cd03108">
    <property type="entry name" value="AdSS"/>
    <property type="match status" value="1"/>
</dbReference>
<dbReference type="GO" id="GO:0046040">
    <property type="term" value="P:IMP metabolic process"/>
    <property type="evidence" value="ECO:0007669"/>
    <property type="project" value="TreeGrafter"/>
</dbReference>
<dbReference type="InterPro" id="IPR001114">
    <property type="entry name" value="Adenylosuccinate_synthetase"/>
</dbReference>
<dbReference type="InterPro" id="IPR029016">
    <property type="entry name" value="GAF-like_dom_sf"/>
</dbReference>
<keyword evidence="15" id="KW-1185">Reference proteome</keyword>
<dbReference type="EC" id="6.3.4.4" evidence="10 12"/>
<feature type="active site" evidence="11">
    <location>
        <position position="542"/>
    </location>
</feature>
<dbReference type="SUPFAM" id="SSF52540">
    <property type="entry name" value="P-loop containing nucleoside triphosphate hydrolases"/>
    <property type="match status" value="1"/>
</dbReference>
<dbReference type="HAMAP" id="MF_00011">
    <property type="entry name" value="Adenylosucc_synth"/>
    <property type="match status" value="1"/>
</dbReference>
<dbReference type="NCBIfam" id="TIGR00184">
    <property type="entry name" value="purA"/>
    <property type="match status" value="1"/>
</dbReference>
<evidence type="ECO:0000256" key="8">
    <source>
        <dbReference type="ARBA" id="ARBA00023134"/>
    </source>
</evidence>
<comment type="caution">
    <text evidence="14">The sequence shown here is derived from an EMBL/GenBank/DDBJ whole genome shotgun (WGS) entry which is preliminary data.</text>
</comment>
<protein>
    <recommendedName>
        <fullName evidence="10 12">Adenylosuccinate synthetase</fullName>
        <shortName evidence="10">AMPSase</shortName>
        <shortName evidence="10">AdSS</shortName>
        <ecNumber evidence="10 12">6.3.4.4</ecNumber>
    </recommendedName>
    <alternativeName>
        <fullName evidence="10">IMP--aspartate ligase</fullName>
    </alternativeName>
</protein>
<evidence type="ECO:0000313" key="15">
    <source>
        <dbReference type="Proteomes" id="UP000529783"/>
    </source>
</evidence>
<dbReference type="NCBIfam" id="NF002223">
    <property type="entry name" value="PRK01117.1"/>
    <property type="match status" value="1"/>
</dbReference>
<feature type="binding site" evidence="10">
    <location>
        <begin position="443"/>
        <end position="445"/>
    </location>
    <ligand>
        <name>GTP</name>
        <dbReference type="ChEBI" id="CHEBI:37565"/>
    </ligand>
</feature>
<dbReference type="Gene3D" id="1.10.10.10">
    <property type="entry name" value="Winged helix-like DNA-binding domain superfamily/Winged helix DNA-binding domain"/>
    <property type="match status" value="1"/>
</dbReference>
<proteinExistence type="inferred from homology"/>
<dbReference type="GO" id="GO:0044208">
    <property type="term" value="P:'de novo' AMP biosynthetic process"/>
    <property type="evidence" value="ECO:0007669"/>
    <property type="project" value="UniProtKB-UniRule"/>
</dbReference>
<dbReference type="EMBL" id="JACCBA010000001">
    <property type="protein sequence ID" value="NYD47963.1"/>
    <property type="molecule type" value="Genomic_DNA"/>
</dbReference>
<keyword evidence="8 10" id="KW-0342">GTP-binding</keyword>
<sequence>MIDQRERRALLDGAARAPDASGLFAGASSRLGRLLGFQAAAWSATDPETGLITAPMLVENLGRGEQCFAYWECALLEETVLPYRDLARATVPAAGLVASTDGLPARSAQYRRLLGRQGIGDELRAVLRTGGRPWGVVSLFREKDREPFGPSEVALVAGLSAPLADRLRELARPVRPPGPAAGQDPGLILFDPAGTPFSINDEARHLLSRLPDGPSVPSPLGPPLPVWLAGTAAQARAVAAGRDRGAARIRIRTRDGQWLVVHASCMDGVPGAPGPTAVVVQPAAGSDMAPVIAQAYGLSARELEITQLIARGLTTGGIAAELVISPPHRPRPRQGRVRQDARVEPRRAGREAVRRELLAAPGQVTAGKRPPVSLSPACGYALIARGPFALAATGAFVVGRKNGMPAIVLVGAQWGDEGKGKATDLLGGDVDYVVRYQGGNNAGHTVVIGDKSYALHLLPSGVLSPDVVPVIGNGVVIDPAVLLQEIDGLRDRGIGCERLLISANAHLIMPHHRALDKVTERYLGKARIGTTGRGIGPTYADKINRMGIRVQDLFDPNILTQKLDLALREKNQVLTKVYNRRRIETGPIVQEYLAYGERLRPFVADTTLVLNKALDDGKVVLLEGAQGTLLDIDHGTYPFVTSSSPTAGGACAGSGVGPTKITRVIGILKAYTTRVGSGPFPTELLDEQGEYLRTTGGEYGVTTGRDRRCGWFDAVIARYATRVNGITDYFLTKLDVLSGLERVPVCVAYEVDGVRVDELPTTQTEFHHAKPVLEYLDGWQEDITAAKKFEDLPANAQAYVRALEKMSGAQISAIGVGPGRDQTLSLRPLV</sequence>
<keyword evidence="3 10" id="KW-0479">Metal-binding</keyword>
<feature type="binding site" evidence="10">
    <location>
        <begin position="733"/>
        <end position="735"/>
    </location>
    <ligand>
        <name>GTP</name>
        <dbReference type="ChEBI" id="CHEBI:37565"/>
    </ligand>
</feature>
<dbReference type="Pfam" id="PF00709">
    <property type="entry name" value="Adenylsucc_synt"/>
    <property type="match status" value="1"/>
</dbReference>
<dbReference type="PROSITE" id="PS01266">
    <property type="entry name" value="ADENYLOSUCCIN_SYN_1"/>
    <property type="match status" value="1"/>
</dbReference>
<dbReference type="InterPro" id="IPR033128">
    <property type="entry name" value="Adenylosuccin_syn_Lys_AS"/>
</dbReference>
<feature type="binding site" evidence="10">
    <location>
        <position position="545"/>
    </location>
    <ligand>
        <name>IMP</name>
        <dbReference type="ChEBI" id="CHEBI:58053"/>
        <note>ligand shared between dimeric partners</note>
    </ligand>
</feature>
<evidence type="ECO:0000256" key="10">
    <source>
        <dbReference type="HAMAP-Rule" id="MF_00011"/>
    </source>
</evidence>
<organism evidence="14 15">
    <name type="scientific">Actinomadura luteofluorescens</name>
    <dbReference type="NCBI Taxonomy" id="46163"/>
    <lineage>
        <taxon>Bacteria</taxon>
        <taxon>Bacillati</taxon>
        <taxon>Actinomycetota</taxon>
        <taxon>Actinomycetes</taxon>
        <taxon>Streptosporangiales</taxon>
        <taxon>Thermomonosporaceae</taxon>
        <taxon>Actinomadura</taxon>
    </lineage>
</organism>
<keyword evidence="5 10" id="KW-0658">Purine biosynthesis</keyword>
<dbReference type="GO" id="GO:0005525">
    <property type="term" value="F:GTP binding"/>
    <property type="evidence" value="ECO:0007669"/>
    <property type="project" value="UniProtKB-UniRule"/>
</dbReference>
<dbReference type="InterPro" id="IPR036388">
    <property type="entry name" value="WH-like_DNA-bd_sf"/>
</dbReference>
<evidence type="ECO:0000256" key="1">
    <source>
        <dbReference type="ARBA" id="ARBA00011738"/>
    </source>
</evidence>
<feature type="binding site" evidence="10">
    <location>
        <position position="416"/>
    </location>
    <ligand>
        <name>Mg(2+)</name>
        <dbReference type="ChEBI" id="CHEBI:18420"/>
    </ligand>
</feature>
<dbReference type="UniPathway" id="UPA00075">
    <property type="reaction ID" value="UER00335"/>
</dbReference>
<dbReference type="GO" id="GO:0005737">
    <property type="term" value="C:cytoplasm"/>
    <property type="evidence" value="ECO:0007669"/>
    <property type="project" value="UniProtKB-SubCell"/>
</dbReference>
<comment type="cofactor">
    <cofactor evidence="10">
        <name>Mg(2+)</name>
        <dbReference type="ChEBI" id="CHEBI:18420"/>
    </cofactor>
    <text evidence="10">Binds 1 Mg(2+) ion per subunit.</text>
</comment>
<dbReference type="SMART" id="SM00788">
    <property type="entry name" value="Adenylsucc_synt"/>
    <property type="match status" value="1"/>
</dbReference>
<dbReference type="GO" id="GO:0000287">
    <property type="term" value="F:magnesium ion binding"/>
    <property type="evidence" value="ECO:0007669"/>
    <property type="project" value="UniProtKB-UniRule"/>
</dbReference>
<dbReference type="Proteomes" id="UP000529783">
    <property type="component" value="Unassembled WGS sequence"/>
</dbReference>
<dbReference type="AlphaFoldDB" id="A0A7Y9JGU8"/>
<feature type="binding site" evidence="10">
    <location>
        <position position="443"/>
    </location>
    <ligand>
        <name>Mg(2+)</name>
        <dbReference type="ChEBI" id="CHEBI:18420"/>
    </ligand>
</feature>
<evidence type="ECO:0000256" key="9">
    <source>
        <dbReference type="ARBA" id="ARBA00023163"/>
    </source>
</evidence>
<evidence type="ECO:0000256" key="5">
    <source>
        <dbReference type="ARBA" id="ARBA00022755"/>
    </source>
</evidence>
<dbReference type="InterPro" id="IPR042111">
    <property type="entry name" value="Adenylosuccinate_synth_dom3"/>
</dbReference>
<dbReference type="InterPro" id="IPR016032">
    <property type="entry name" value="Sig_transdc_resp-reg_C-effctor"/>
</dbReference>
<feature type="region of interest" description="Disordered" evidence="13">
    <location>
        <begin position="325"/>
        <end position="350"/>
    </location>
</feature>
<dbReference type="FunFam" id="3.90.170.10:FF:000001">
    <property type="entry name" value="Adenylosuccinate synthetase"/>
    <property type="match status" value="1"/>
</dbReference>
<dbReference type="Gene3D" id="3.90.170.10">
    <property type="entry name" value="Adenylosuccinate Synthetase, subunit A, domain 3"/>
    <property type="match status" value="1"/>
</dbReference>
<keyword evidence="9" id="KW-0804">Transcription</keyword>
<dbReference type="GO" id="GO:0003677">
    <property type="term" value="F:DNA binding"/>
    <property type="evidence" value="ECO:0007669"/>
    <property type="project" value="InterPro"/>
</dbReference>
<evidence type="ECO:0000256" key="4">
    <source>
        <dbReference type="ARBA" id="ARBA00022741"/>
    </source>
</evidence>
<feature type="binding site" evidence="10">
    <location>
        <begin position="701"/>
        <end position="707"/>
    </location>
    <ligand>
        <name>substrate</name>
    </ligand>
</feature>
<dbReference type="InterPro" id="IPR027417">
    <property type="entry name" value="P-loop_NTPase"/>
</dbReference>
<comment type="subunit">
    <text evidence="1 10">Homodimer.</text>
</comment>
<evidence type="ECO:0000256" key="12">
    <source>
        <dbReference type="RuleBase" id="RU000520"/>
    </source>
</evidence>
<keyword evidence="2 10" id="KW-0436">Ligase</keyword>
<keyword evidence="7" id="KW-0805">Transcription regulation</keyword>
<dbReference type="PANTHER" id="PTHR11846:SF0">
    <property type="entry name" value="ADENYLOSUCCINATE SYNTHETASE"/>
    <property type="match status" value="1"/>
</dbReference>
<feature type="binding site" evidence="10">
    <location>
        <position position="707"/>
    </location>
    <ligand>
        <name>GTP</name>
        <dbReference type="ChEBI" id="CHEBI:37565"/>
    </ligand>
</feature>
<comment type="function">
    <text evidence="10">Plays an important role in the de novo pathway of purine nucleotide biosynthesis. Catalyzes the first committed step in the biosynthesis of AMP from IMP.</text>
</comment>
<keyword evidence="10" id="KW-0963">Cytoplasm</keyword>
<dbReference type="InterPro" id="IPR042110">
    <property type="entry name" value="Adenylosuccinate_synth_dom2"/>
</dbReference>
<dbReference type="Gene3D" id="3.40.440.10">
    <property type="entry name" value="Adenylosuccinate Synthetase, subunit A, domain 1"/>
    <property type="match status" value="1"/>
</dbReference>
<dbReference type="Gene3D" id="1.10.300.10">
    <property type="entry name" value="Adenylosuccinate Synthetase, subunit A, domain 2"/>
    <property type="match status" value="1"/>
</dbReference>